<reference evidence="1 2" key="1">
    <citation type="submission" date="2021-06" db="EMBL/GenBank/DDBJ databases">
        <authorList>
            <person name="Palmer J.M."/>
        </authorList>
    </citation>
    <scope>NUCLEOTIDE SEQUENCE [LARGE SCALE GENOMIC DNA]</scope>
    <source>
        <strain evidence="2">if_2019</strain>
        <tissue evidence="1">Muscle</tissue>
    </source>
</reference>
<gene>
    <name evidence="1" type="ORF">ILYODFUR_036101</name>
</gene>
<sequence length="111" mass="12198">MKSHLVFLENIRDATRIQLFGINSPQRREQINVTQTTRSSTEVEALYCGPVFMEQQGVKSAVFQHDSDPKPLSNKAVSQGTGLHVLEEAAQASGCSSKIPAGQNRSELQNQ</sequence>
<dbReference type="Proteomes" id="UP001482620">
    <property type="component" value="Unassembled WGS sequence"/>
</dbReference>
<accession>A0ABV0T323</accession>
<dbReference type="EMBL" id="JAHRIQ010018755">
    <property type="protein sequence ID" value="MEQ2227282.1"/>
    <property type="molecule type" value="Genomic_DNA"/>
</dbReference>
<protein>
    <submittedName>
        <fullName evidence="1">Uncharacterized protein</fullName>
    </submittedName>
</protein>
<comment type="caution">
    <text evidence="1">The sequence shown here is derived from an EMBL/GenBank/DDBJ whole genome shotgun (WGS) entry which is preliminary data.</text>
</comment>
<proteinExistence type="predicted"/>
<organism evidence="1 2">
    <name type="scientific">Ilyodon furcidens</name>
    <name type="common">goldbreast splitfin</name>
    <dbReference type="NCBI Taxonomy" id="33524"/>
    <lineage>
        <taxon>Eukaryota</taxon>
        <taxon>Metazoa</taxon>
        <taxon>Chordata</taxon>
        <taxon>Craniata</taxon>
        <taxon>Vertebrata</taxon>
        <taxon>Euteleostomi</taxon>
        <taxon>Actinopterygii</taxon>
        <taxon>Neopterygii</taxon>
        <taxon>Teleostei</taxon>
        <taxon>Neoteleostei</taxon>
        <taxon>Acanthomorphata</taxon>
        <taxon>Ovalentaria</taxon>
        <taxon>Atherinomorphae</taxon>
        <taxon>Cyprinodontiformes</taxon>
        <taxon>Goodeidae</taxon>
        <taxon>Ilyodon</taxon>
    </lineage>
</organism>
<keyword evidence="2" id="KW-1185">Reference proteome</keyword>
<name>A0ABV0T323_9TELE</name>
<evidence type="ECO:0000313" key="1">
    <source>
        <dbReference type="EMBL" id="MEQ2227282.1"/>
    </source>
</evidence>
<evidence type="ECO:0000313" key="2">
    <source>
        <dbReference type="Proteomes" id="UP001482620"/>
    </source>
</evidence>